<feature type="compositionally biased region" description="Polar residues" evidence="4">
    <location>
        <begin position="1"/>
        <end position="10"/>
    </location>
</feature>
<dbReference type="GO" id="GO:0051536">
    <property type="term" value="F:iron-sulfur cluster binding"/>
    <property type="evidence" value="ECO:0007669"/>
    <property type="project" value="UniProtKB-KW"/>
</dbReference>
<dbReference type="InterPro" id="IPR040086">
    <property type="entry name" value="MJ0683-like"/>
</dbReference>
<sequence>MLDGTSQIKPQQRRGRGAHSNAAGRYERHTRQGLDDGWGTLDAEGEALRTHVTVDAARRVITRNNSPDIPFDRSVNPYRGCEHGCVYCYARPSHAHLGLSPGLDFETRLFAKADAAARLRAELARPGYVCAPIAFGTNTDPYQPIERDWRVMRGCLEVLAEARHPVTITTKSHLVTRDVDLLAAMAADGLAKVAISITTLDHRLARGLEPRASTPGRRLAAIETLAAAGVPVGVMVAPVIPALTDHEVEAILAAGARAGAVEAGWILLRLPGEVAGLFRDWLAEDMPDRARRVLNRLREARGGRDNDPRFGHRFRGEGPAYELLAQRADRARARLGLKGRAGPGLRCDLFQSPRAASDQLDLFG</sequence>
<evidence type="ECO:0000313" key="7">
    <source>
        <dbReference type="Proteomes" id="UP000295399"/>
    </source>
</evidence>
<keyword evidence="3" id="KW-0411">Iron-sulfur</keyword>
<dbReference type="SFLD" id="SFLDS00029">
    <property type="entry name" value="Radical_SAM"/>
    <property type="match status" value="1"/>
</dbReference>
<dbReference type="PANTHER" id="PTHR43432">
    <property type="entry name" value="SLR0285 PROTEIN"/>
    <property type="match status" value="1"/>
</dbReference>
<dbReference type="GO" id="GO:0046872">
    <property type="term" value="F:metal ion binding"/>
    <property type="evidence" value="ECO:0007669"/>
    <property type="project" value="UniProtKB-KW"/>
</dbReference>
<organism evidence="6 7">
    <name type="scientific">Rhodothalassium salexigens DSM 2132</name>
    <dbReference type="NCBI Taxonomy" id="1188247"/>
    <lineage>
        <taxon>Bacteria</taxon>
        <taxon>Pseudomonadati</taxon>
        <taxon>Pseudomonadota</taxon>
        <taxon>Alphaproteobacteria</taxon>
        <taxon>Rhodothalassiales</taxon>
        <taxon>Rhodothalassiaceae</taxon>
        <taxon>Rhodothalassium</taxon>
    </lineage>
</organism>
<proteinExistence type="predicted"/>
<dbReference type="PANTHER" id="PTHR43432:SF3">
    <property type="entry name" value="SLR0285 PROTEIN"/>
    <property type="match status" value="1"/>
</dbReference>
<evidence type="ECO:0000256" key="4">
    <source>
        <dbReference type="SAM" id="MobiDB-lite"/>
    </source>
</evidence>
<keyword evidence="2" id="KW-0408">Iron</keyword>
<evidence type="ECO:0000256" key="1">
    <source>
        <dbReference type="ARBA" id="ARBA00022723"/>
    </source>
</evidence>
<comment type="caution">
    <text evidence="6">The sequence shown here is derived from an EMBL/GenBank/DDBJ whole genome shotgun (WGS) entry which is preliminary data.</text>
</comment>
<feature type="domain" description="Radical SAM core" evidence="5">
    <location>
        <begin position="67"/>
        <end position="304"/>
    </location>
</feature>
<accession>A0A4V2SP70</accession>
<dbReference type="CDD" id="cd01335">
    <property type="entry name" value="Radical_SAM"/>
    <property type="match status" value="1"/>
</dbReference>
<dbReference type="OrthoDB" id="9785699at2"/>
<dbReference type="Proteomes" id="UP000295399">
    <property type="component" value="Unassembled WGS sequence"/>
</dbReference>
<dbReference type="SUPFAM" id="SSF102114">
    <property type="entry name" value="Radical SAM enzymes"/>
    <property type="match status" value="1"/>
</dbReference>
<dbReference type="InterPro" id="IPR006638">
    <property type="entry name" value="Elp3/MiaA/NifB-like_rSAM"/>
</dbReference>
<keyword evidence="7" id="KW-1185">Reference proteome</keyword>
<evidence type="ECO:0000256" key="3">
    <source>
        <dbReference type="ARBA" id="ARBA00023014"/>
    </source>
</evidence>
<gene>
    <name evidence="6" type="ORF">EV659_107116</name>
</gene>
<feature type="region of interest" description="Disordered" evidence="4">
    <location>
        <begin position="1"/>
        <end position="38"/>
    </location>
</feature>
<dbReference type="SMART" id="SM00729">
    <property type="entry name" value="Elp3"/>
    <property type="match status" value="1"/>
</dbReference>
<dbReference type="InterPro" id="IPR007197">
    <property type="entry name" value="rSAM"/>
</dbReference>
<dbReference type="NCBIfam" id="NF033668">
    <property type="entry name" value="rSAM_PA0069"/>
    <property type="match status" value="1"/>
</dbReference>
<dbReference type="Pfam" id="PF04055">
    <property type="entry name" value="Radical_SAM"/>
    <property type="match status" value="1"/>
</dbReference>
<keyword evidence="6" id="KW-0456">Lyase</keyword>
<dbReference type="InParanoid" id="A0A4V2SP70"/>
<evidence type="ECO:0000256" key="2">
    <source>
        <dbReference type="ARBA" id="ARBA00023004"/>
    </source>
</evidence>
<dbReference type="PROSITE" id="PS51918">
    <property type="entry name" value="RADICAL_SAM"/>
    <property type="match status" value="1"/>
</dbReference>
<evidence type="ECO:0000259" key="5">
    <source>
        <dbReference type="PROSITE" id="PS51918"/>
    </source>
</evidence>
<dbReference type="EMBL" id="SLXO01000007">
    <property type="protein sequence ID" value="TCP33506.1"/>
    <property type="molecule type" value="Genomic_DNA"/>
</dbReference>
<evidence type="ECO:0000313" key="6">
    <source>
        <dbReference type="EMBL" id="TCP33506.1"/>
    </source>
</evidence>
<dbReference type="SFLD" id="SFLDG01084">
    <property type="entry name" value="Uncharacterised_Radical_SAM_Su"/>
    <property type="match status" value="1"/>
</dbReference>
<dbReference type="Gene3D" id="3.80.30.30">
    <property type="match status" value="1"/>
</dbReference>
<dbReference type="RefSeq" id="WP_132708784.1">
    <property type="nucleotide sequence ID" value="NZ_JACIGF010000007.1"/>
</dbReference>
<protein>
    <submittedName>
        <fullName evidence="6">DNA repair photolyase</fullName>
    </submittedName>
</protein>
<name>A0A4V2SP70_RHOSA</name>
<dbReference type="InterPro" id="IPR058240">
    <property type="entry name" value="rSAM_sf"/>
</dbReference>
<dbReference type="GO" id="GO:0016829">
    <property type="term" value="F:lyase activity"/>
    <property type="evidence" value="ECO:0007669"/>
    <property type="project" value="UniProtKB-KW"/>
</dbReference>
<feature type="compositionally biased region" description="Basic and acidic residues" evidence="4">
    <location>
        <begin position="25"/>
        <end position="34"/>
    </location>
</feature>
<reference evidence="6 7" key="1">
    <citation type="submission" date="2019-03" db="EMBL/GenBank/DDBJ databases">
        <title>Genomic Encyclopedia of Type Strains, Phase IV (KMG-IV): sequencing the most valuable type-strain genomes for metagenomic binning, comparative biology and taxonomic classification.</title>
        <authorList>
            <person name="Goeker M."/>
        </authorList>
    </citation>
    <scope>NUCLEOTIDE SEQUENCE [LARGE SCALE GENOMIC DNA]</scope>
    <source>
        <strain evidence="6 7">DSM 2132</strain>
    </source>
</reference>
<keyword evidence="1" id="KW-0479">Metal-binding</keyword>
<dbReference type="AlphaFoldDB" id="A0A4V2SP70"/>